<protein>
    <submittedName>
        <fullName evidence="5">Transcriptional regulator</fullName>
    </submittedName>
</protein>
<dbReference type="SMART" id="SM00345">
    <property type="entry name" value="HTH_GNTR"/>
    <property type="match status" value="1"/>
</dbReference>
<dbReference type="Proteomes" id="UP000242886">
    <property type="component" value="Chromosome SDENCHOL"/>
</dbReference>
<dbReference type="PROSITE" id="PS50949">
    <property type="entry name" value="HTH_GNTR"/>
    <property type="match status" value="1"/>
</dbReference>
<organism evidence="5 6">
    <name type="scientific">Sterolibacterium denitrificans</name>
    <dbReference type="NCBI Taxonomy" id="157592"/>
    <lineage>
        <taxon>Bacteria</taxon>
        <taxon>Pseudomonadati</taxon>
        <taxon>Pseudomonadota</taxon>
        <taxon>Betaproteobacteria</taxon>
        <taxon>Nitrosomonadales</taxon>
        <taxon>Sterolibacteriaceae</taxon>
        <taxon>Sterolibacterium</taxon>
    </lineage>
</organism>
<dbReference type="GO" id="GO:0003700">
    <property type="term" value="F:DNA-binding transcription factor activity"/>
    <property type="evidence" value="ECO:0007669"/>
    <property type="project" value="InterPro"/>
</dbReference>
<reference evidence="5" key="1">
    <citation type="submission" date="2017-03" db="EMBL/GenBank/DDBJ databases">
        <authorList>
            <consortium name="AG Boll"/>
        </authorList>
    </citation>
    <scope>NUCLEOTIDE SEQUENCE [LARGE SCALE GENOMIC DNA]</scope>
    <source>
        <strain evidence="5">Chol</strain>
    </source>
</reference>
<dbReference type="Pfam" id="PF00392">
    <property type="entry name" value="GntR"/>
    <property type="match status" value="1"/>
</dbReference>
<dbReference type="OrthoDB" id="8066003at2"/>
<evidence type="ECO:0000313" key="6">
    <source>
        <dbReference type="Proteomes" id="UP000242886"/>
    </source>
</evidence>
<evidence type="ECO:0000259" key="4">
    <source>
        <dbReference type="PROSITE" id="PS50949"/>
    </source>
</evidence>
<dbReference type="AlphaFoldDB" id="A0A7Z7HSZ2"/>
<dbReference type="CDD" id="cd07377">
    <property type="entry name" value="WHTH_GntR"/>
    <property type="match status" value="1"/>
</dbReference>
<dbReference type="PANTHER" id="PTHR43537:SF45">
    <property type="entry name" value="GNTR FAMILY REGULATORY PROTEIN"/>
    <property type="match status" value="1"/>
</dbReference>
<name>A0A7Z7HSZ2_9PROT</name>
<keyword evidence="2" id="KW-0238">DNA-binding</keyword>
<sequence>MNQESNTEILRPRMLYEALADSLRKRIFSHELAPGAPLDEFKLASGYGVSRAPLREALKVLAGEGLVESRARQGCFVTRLSWSNVLQLLDLLDLLEDFAADEAARAKSCLSIDTREKLHASLVKVAGNACLPDLADRLIARLRLAFGPVFDSPEMQASHDFHEALKSAIAAGDCAETRHLLAGWSERRRQAGQAAWGRIGSVAPAKTIHQPGTGTTGTDNAEDAFYAGAV</sequence>
<dbReference type="Gene3D" id="1.10.10.10">
    <property type="entry name" value="Winged helix-like DNA-binding domain superfamily/Winged helix DNA-binding domain"/>
    <property type="match status" value="1"/>
</dbReference>
<keyword evidence="3" id="KW-0804">Transcription</keyword>
<keyword evidence="6" id="KW-1185">Reference proteome</keyword>
<dbReference type="SUPFAM" id="SSF48008">
    <property type="entry name" value="GntR ligand-binding domain-like"/>
    <property type="match status" value="1"/>
</dbReference>
<accession>A0A7Z7HSZ2</accession>
<dbReference type="InterPro" id="IPR036388">
    <property type="entry name" value="WH-like_DNA-bd_sf"/>
</dbReference>
<evidence type="ECO:0000313" key="5">
    <source>
        <dbReference type="EMBL" id="SMB31501.1"/>
    </source>
</evidence>
<dbReference type="InterPro" id="IPR008920">
    <property type="entry name" value="TF_FadR/GntR_C"/>
</dbReference>
<dbReference type="GO" id="GO:0003677">
    <property type="term" value="F:DNA binding"/>
    <property type="evidence" value="ECO:0007669"/>
    <property type="project" value="UniProtKB-KW"/>
</dbReference>
<dbReference type="InterPro" id="IPR000524">
    <property type="entry name" value="Tscrpt_reg_HTH_GntR"/>
</dbReference>
<proteinExistence type="predicted"/>
<feature type="domain" description="HTH gntR-type" evidence="4">
    <location>
        <begin position="13"/>
        <end position="80"/>
    </location>
</feature>
<dbReference type="RefSeq" id="WP_067170386.1">
    <property type="nucleotide sequence ID" value="NZ_LFZK01000001.1"/>
</dbReference>
<dbReference type="EMBL" id="LT837803">
    <property type="protein sequence ID" value="SMB31501.1"/>
    <property type="molecule type" value="Genomic_DNA"/>
</dbReference>
<dbReference type="PANTHER" id="PTHR43537">
    <property type="entry name" value="TRANSCRIPTIONAL REGULATOR, GNTR FAMILY"/>
    <property type="match status" value="1"/>
</dbReference>
<dbReference type="InterPro" id="IPR036390">
    <property type="entry name" value="WH_DNA-bd_sf"/>
</dbReference>
<evidence type="ECO:0000256" key="1">
    <source>
        <dbReference type="ARBA" id="ARBA00023015"/>
    </source>
</evidence>
<gene>
    <name evidence="5" type="ORF">SDENCHOL_21179</name>
</gene>
<dbReference type="SUPFAM" id="SSF46785">
    <property type="entry name" value="Winged helix' DNA-binding domain"/>
    <property type="match status" value="1"/>
</dbReference>
<evidence type="ECO:0000256" key="2">
    <source>
        <dbReference type="ARBA" id="ARBA00023125"/>
    </source>
</evidence>
<keyword evidence="1" id="KW-0805">Transcription regulation</keyword>
<evidence type="ECO:0000256" key="3">
    <source>
        <dbReference type="ARBA" id="ARBA00023163"/>
    </source>
</evidence>